<evidence type="ECO:0000256" key="2">
    <source>
        <dbReference type="ARBA" id="ARBA00005179"/>
    </source>
</evidence>
<dbReference type="GO" id="GO:0004497">
    <property type="term" value="F:monooxygenase activity"/>
    <property type="evidence" value="ECO:0007669"/>
    <property type="project" value="UniProtKB-KW"/>
</dbReference>
<keyword evidence="10" id="KW-0472">Membrane</keyword>
<evidence type="ECO:0000256" key="10">
    <source>
        <dbReference type="SAM" id="Phobius"/>
    </source>
</evidence>
<keyword evidence="10" id="KW-1133">Transmembrane helix</keyword>
<organism evidence="11 12">
    <name type="scientific">Obba rivulosa</name>
    <dbReference type="NCBI Taxonomy" id="1052685"/>
    <lineage>
        <taxon>Eukaryota</taxon>
        <taxon>Fungi</taxon>
        <taxon>Dikarya</taxon>
        <taxon>Basidiomycota</taxon>
        <taxon>Agaricomycotina</taxon>
        <taxon>Agaricomycetes</taxon>
        <taxon>Polyporales</taxon>
        <taxon>Gelatoporiaceae</taxon>
        <taxon>Obba</taxon>
    </lineage>
</organism>
<reference evidence="11 12" key="1">
    <citation type="submission" date="2016-07" db="EMBL/GenBank/DDBJ databases">
        <title>Draft genome of the white-rot fungus Obba rivulosa 3A-2.</title>
        <authorList>
            <consortium name="DOE Joint Genome Institute"/>
            <person name="Miettinen O."/>
            <person name="Riley R."/>
            <person name="Acob R."/>
            <person name="Barry K."/>
            <person name="Cullen D."/>
            <person name="De Vries R."/>
            <person name="Hainaut M."/>
            <person name="Hatakka A."/>
            <person name="Henrissat B."/>
            <person name="Hilden K."/>
            <person name="Kuo R."/>
            <person name="Labutti K."/>
            <person name="Lipzen A."/>
            <person name="Makela M.R."/>
            <person name="Sandor L."/>
            <person name="Spatafora J.W."/>
            <person name="Grigoriev I.V."/>
            <person name="Hibbett D.S."/>
        </authorList>
    </citation>
    <scope>NUCLEOTIDE SEQUENCE [LARGE SCALE GENOMIC DNA]</scope>
    <source>
        <strain evidence="11 12">3A-2</strain>
    </source>
</reference>
<evidence type="ECO:0000256" key="9">
    <source>
        <dbReference type="PIRSR" id="PIRSR602403-1"/>
    </source>
</evidence>
<dbReference type="Proteomes" id="UP000250043">
    <property type="component" value="Unassembled WGS sequence"/>
</dbReference>
<dbReference type="OrthoDB" id="1470350at2759"/>
<dbReference type="GO" id="GO:0005506">
    <property type="term" value="F:iron ion binding"/>
    <property type="evidence" value="ECO:0007669"/>
    <property type="project" value="InterPro"/>
</dbReference>
<protein>
    <submittedName>
        <fullName evidence="11">Cytochrome P450</fullName>
    </submittedName>
</protein>
<dbReference type="GO" id="GO:0020037">
    <property type="term" value="F:heme binding"/>
    <property type="evidence" value="ECO:0007669"/>
    <property type="project" value="InterPro"/>
</dbReference>
<dbReference type="CDD" id="cd11069">
    <property type="entry name" value="CYP_FUM15-like"/>
    <property type="match status" value="1"/>
</dbReference>
<dbReference type="PANTHER" id="PTHR24305">
    <property type="entry name" value="CYTOCHROME P450"/>
    <property type="match status" value="1"/>
</dbReference>
<evidence type="ECO:0000256" key="3">
    <source>
        <dbReference type="ARBA" id="ARBA00010617"/>
    </source>
</evidence>
<feature type="binding site" description="axial binding residue" evidence="9">
    <location>
        <position position="480"/>
    </location>
    <ligand>
        <name>heme</name>
        <dbReference type="ChEBI" id="CHEBI:30413"/>
    </ligand>
    <ligandPart>
        <name>Fe</name>
        <dbReference type="ChEBI" id="CHEBI:18248"/>
    </ligandPart>
</feature>
<comment type="similarity">
    <text evidence="3">Belongs to the cytochrome P450 family.</text>
</comment>
<gene>
    <name evidence="11" type="ORF">OBBRIDRAFT_798994</name>
</gene>
<keyword evidence="10" id="KW-0812">Transmembrane</keyword>
<keyword evidence="7 9" id="KW-0408">Iron</keyword>
<dbReference type="PRINTS" id="PR00385">
    <property type="entry name" value="P450"/>
</dbReference>
<dbReference type="EMBL" id="KV722661">
    <property type="protein sequence ID" value="OCH84546.1"/>
    <property type="molecule type" value="Genomic_DNA"/>
</dbReference>
<evidence type="ECO:0000256" key="1">
    <source>
        <dbReference type="ARBA" id="ARBA00001971"/>
    </source>
</evidence>
<evidence type="ECO:0000256" key="4">
    <source>
        <dbReference type="ARBA" id="ARBA00022617"/>
    </source>
</evidence>
<dbReference type="Gene3D" id="1.10.630.10">
    <property type="entry name" value="Cytochrome P450"/>
    <property type="match status" value="1"/>
</dbReference>
<proteinExistence type="inferred from homology"/>
<dbReference type="AlphaFoldDB" id="A0A8E2AHF7"/>
<evidence type="ECO:0000313" key="11">
    <source>
        <dbReference type="EMBL" id="OCH84546.1"/>
    </source>
</evidence>
<comment type="cofactor">
    <cofactor evidence="1 9">
        <name>heme</name>
        <dbReference type="ChEBI" id="CHEBI:30413"/>
    </cofactor>
</comment>
<dbReference type="Pfam" id="PF00067">
    <property type="entry name" value="p450"/>
    <property type="match status" value="1"/>
</dbReference>
<evidence type="ECO:0000256" key="5">
    <source>
        <dbReference type="ARBA" id="ARBA00022723"/>
    </source>
</evidence>
<keyword evidence="8" id="KW-0503">Monooxygenase</keyword>
<comment type="pathway">
    <text evidence="2">Secondary metabolite biosynthesis.</text>
</comment>
<keyword evidence="6" id="KW-0560">Oxidoreductase</keyword>
<dbReference type="InterPro" id="IPR050121">
    <property type="entry name" value="Cytochrome_P450_monoxygenase"/>
</dbReference>
<dbReference type="SUPFAM" id="SSF48264">
    <property type="entry name" value="Cytochrome P450"/>
    <property type="match status" value="1"/>
</dbReference>
<name>A0A8E2AHF7_9APHY</name>
<keyword evidence="12" id="KW-1185">Reference proteome</keyword>
<dbReference type="InterPro" id="IPR001128">
    <property type="entry name" value="Cyt_P450"/>
</dbReference>
<keyword evidence="4 9" id="KW-0349">Heme</keyword>
<dbReference type="InterPro" id="IPR036396">
    <property type="entry name" value="Cyt_P450_sf"/>
</dbReference>
<evidence type="ECO:0000256" key="7">
    <source>
        <dbReference type="ARBA" id="ARBA00023004"/>
    </source>
</evidence>
<dbReference type="PANTHER" id="PTHR24305:SF166">
    <property type="entry name" value="CYTOCHROME P450 12A4, MITOCHONDRIAL-RELATED"/>
    <property type="match status" value="1"/>
</dbReference>
<dbReference type="PRINTS" id="PR00465">
    <property type="entry name" value="EP450IV"/>
</dbReference>
<sequence length="544" mass="61372">MQFNTGVLSSLVFVGLSYVFLRLVRLLVRPRAALRYIPGPPCPSFVYGNLKQIWNSEHPDFQEAWLAQYGPTVKYHAFFNTSRVMTADLKALSHIFAKSTVYQRIPQQRWMLARILGEGVLVAEGEAHRKQRRVLNPAFGIAQIRDLMSTFMEQSQKLCEFWSVQFPVPNDSARINVLDGLSKTTFNIIGLAGFGYDFDALTPSSKNELSEAFNVIFSSADGGIPFWPIAQAFIPPLRLIQTQGTRRLKEAQGVMRRIGMQLIAEKKAAVLRSLTSGGTDRVEKKDLHGRDLLTLLIKANMATDLPEDLRLSDDDVLSQVPTFLVAGHETTSAAATWCLFALTQAPEVQKKLRDELLTVPTDTPTLDELDALPYLDKVVRETLRLHAPVPSSAKHATKDDIIPLSKPYRDTRGQLHHTLKVEKGTNFAIPIMVVNRSKELWGEDASEFKPERWDSLPEAVANIPGVWSNMLTFIGGPRACIGYRFTIAEMKALIFTLVRVFEFELDVPVEDIKKRHKMTQRPVVQSEMEKGNQMPLLVKRYQRL</sequence>
<keyword evidence="5 9" id="KW-0479">Metal-binding</keyword>
<evidence type="ECO:0000313" key="12">
    <source>
        <dbReference type="Proteomes" id="UP000250043"/>
    </source>
</evidence>
<dbReference type="GO" id="GO:0016705">
    <property type="term" value="F:oxidoreductase activity, acting on paired donors, with incorporation or reduction of molecular oxygen"/>
    <property type="evidence" value="ECO:0007669"/>
    <property type="project" value="InterPro"/>
</dbReference>
<evidence type="ECO:0000256" key="8">
    <source>
        <dbReference type="ARBA" id="ARBA00023033"/>
    </source>
</evidence>
<feature type="transmembrane region" description="Helical" evidence="10">
    <location>
        <begin position="6"/>
        <end position="28"/>
    </location>
</feature>
<evidence type="ECO:0000256" key="6">
    <source>
        <dbReference type="ARBA" id="ARBA00023002"/>
    </source>
</evidence>
<accession>A0A8E2AHF7</accession>
<dbReference type="InterPro" id="IPR002403">
    <property type="entry name" value="Cyt_P450_E_grp-IV"/>
</dbReference>